<dbReference type="PROSITE" id="PS51891">
    <property type="entry name" value="CENP_V_GFA"/>
    <property type="match status" value="1"/>
</dbReference>
<evidence type="ECO:0000256" key="4">
    <source>
        <dbReference type="ARBA" id="ARBA00023239"/>
    </source>
</evidence>
<keyword evidence="7" id="KW-1185">Reference proteome</keyword>
<dbReference type="GO" id="GO:0046872">
    <property type="term" value="F:metal ion binding"/>
    <property type="evidence" value="ECO:0007669"/>
    <property type="project" value="UniProtKB-KW"/>
</dbReference>
<protein>
    <recommendedName>
        <fullName evidence="5">CENP-V/GFA domain-containing protein</fullName>
    </recommendedName>
</protein>
<gene>
    <name evidence="6" type="ORF">CCO03_14130</name>
</gene>
<dbReference type="SUPFAM" id="SSF51316">
    <property type="entry name" value="Mss4-like"/>
    <property type="match status" value="1"/>
</dbReference>
<evidence type="ECO:0000256" key="2">
    <source>
        <dbReference type="ARBA" id="ARBA00022723"/>
    </source>
</evidence>
<evidence type="ECO:0000256" key="1">
    <source>
        <dbReference type="ARBA" id="ARBA00005495"/>
    </source>
</evidence>
<dbReference type="KEGG" id="cser:CCO03_14130"/>
<keyword evidence="4" id="KW-0456">Lyase</keyword>
<dbReference type="AlphaFoldDB" id="A0A1Y0EQG4"/>
<evidence type="ECO:0000256" key="3">
    <source>
        <dbReference type="ARBA" id="ARBA00022833"/>
    </source>
</evidence>
<evidence type="ECO:0000259" key="5">
    <source>
        <dbReference type="PROSITE" id="PS51891"/>
    </source>
</evidence>
<accession>A0A1Y0EQG4</accession>
<dbReference type="InterPro" id="IPR011057">
    <property type="entry name" value="Mss4-like_sf"/>
</dbReference>
<keyword evidence="3" id="KW-0862">Zinc</keyword>
<sequence length="142" mass="14882">MTSAPTSSSTLHAGGCLCGQRRYRIAGELPAVVACHCSHCRRTSGSAYSLNLVLDEAQVSWDGLPPAAYADQPESGHTLERLFCDRCGSSLASRAGLMPGKLIVKLGSLDAPPADAPRMQVWTDSALPWAVFAGLPSAAKGR</sequence>
<evidence type="ECO:0000313" key="7">
    <source>
        <dbReference type="Proteomes" id="UP000196138"/>
    </source>
</evidence>
<organism evidence="6 7">
    <name type="scientific">Comamonas serinivorans</name>
    <dbReference type="NCBI Taxonomy" id="1082851"/>
    <lineage>
        <taxon>Bacteria</taxon>
        <taxon>Pseudomonadati</taxon>
        <taxon>Pseudomonadota</taxon>
        <taxon>Betaproteobacteria</taxon>
        <taxon>Burkholderiales</taxon>
        <taxon>Comamonadaceae</taxon>
        <taxon>Comamonas</taxon>
    </lineage>
</organism>
<dbReference type="OrthoDB" id="327703at2"/>
<keyword evidence="2" id="KW-0479">Metal-binding</keyword>
<reference evidence="6 7" key="1">
    <citation type="submission" date="2017-05" db="EMBL/GenBank/DDBJ databases">
        <authorList>
            <person name="Song R."/>
            <person name="Chenine A.L."/>
            <person name="Ruprecht R.M."/>
        </authorList>
    </citation>
    <scope>NUCLEOTIDE SEQUENCE [LARGE SCALE GENOMIC DNA]</scope>
    <source>
        <strain evidence="6 7">DSM 26136</strain>
    </source>
</reference>
<dbReference type="PANTHER" id="PTHR33337:SF40">
    <property type="entry name" value="CENP-V_GFA DOMAIN-CONTAINING PROTEIN-RELATED"/>
    <property type="match status" value="1"/>
</dbReference>
<dbReference type="Proteomes" id="UP000196138">
    <property type="component" value="Chromosome"/>
</dbReference>
<dbReference type="RefSeq" id="WP_087282064.1">
    <property type="nucleotide sequence ID" value="NZ_CP021455.1"/>
</dbReference>
<dbReference type="EMBL" id="CP021455">
    <property type="protein sequence ID" value="ARU05670.1"/>
    <property type="molecule type" value="Genomic_DNA"/>
</dbReference>
<dbReference type="Gene3D" id="3.90.1590.10">
    <property type="entry name" value="glutathione-dependent formaldehyde- activating enzyme (gfa)"/>
    <property type="match status" value="1"/>
</dbReference>
<proteinExistence type="inferred from homology"/>
<dbReference type="Pfam" id="PF04828">
    <property type="entry name" value="GFA"/>
    <property type="match status" value="1"/>
</dbReference>
<dbReference type="InterPro" id="IPR006913">
    <property type="entry name" value="CENP-V/GFA"/>
</dbReference>
<comment type="similarity">
    <text evidence="1">Belongs to the Gfa family.</text>
</comment>
<dbReference type="GO" id="GO:0016846">
    <property type="term" value="F:carbon-sulfur lyase activity"/>
    <property type="evidence" value="ECO:0007669"/>
    <property type="project" value="InterPro"/>
</dbReference>
<name>A0A1Y0EQG4_9BURK</name>
<feature type="domain" description="CENP-V/GFA" evidence="5">
    <location>
        <begin position="12"/>
        <end position="130"/>
    </location>
</feature>
<dbReference type="PANTHER" id="PTHR33337">
    <property type="entry name" value="GFA DOMAIN-CONTAINING PROTEIN"/>
    <property type="match status" value="1"/>
</dbReference>
<evidence type="ECO:0000313" key="6">
    <source>
        <dbReference type="EMBL" id="ARU05670.1"/>
    </source>
</evidence>